<keyword evidence="6 10" id="KW-0479">Metal-binding</keyword>
<evidence type="ECO:0000259" key="11">
    <source>
        <dbReference type="PROSITE" id="PS51918"/>
    </source>
</evidence>
<dbReference type="CDD" id="cd01335">
    <property type="entry name" value="Radical_SAM"/>
    <property type="match status" value="1"/>
</dbReference>
<dbReference type="EMBL" id="JAAKYA010000078">
    <property type="protein sequence ID" value="NGO40022.1"/>
    <property type="molecule type" value="Genomic_DNA"/>
</dbReference>
<reference evidence="12 13" key="1">
    <citation type="submission" date="2020-02" db="EMBL/GenBank/DDBJ databases">
        <title>Draft genome sequence of Limisphaera ngatamarikiensis NGM72.4T, a thermophilic Verrucomicrobia grouped in subdivision 3.</title>
        <authorList>
            <person name="Carere C.R."/>
            <person name="Steen J."/>
            <person name="Hugenholtz P."/>
            <person name="Stott M.B."/>
        </authorList>
    </citation>
    <scope>NUCLEOTIDE SEQUENCE [LARGE SCALE GENOMIC DNA]</scope>
    <source>
        <strain evidence="12 13">NGM72.4</strain>
    </source>
</reference>
<keyword evidence="8 10" id="KW-0411">Iron-sulfur</keyword>
<comment type="caution">
    <text evidence="12">The sequence shown here is derived from an EMBL/GenBank/DDBJ whole genome shotgun (WGS) entry which is preliminary data.</text>
</comment>
<sequence length="417" mass="46716">MQEPVTSLYVHVPFCARKCSYCAFYSEASEGGLMDRYVRALVRELERVASDLRPRTIFFGGGTPTLLSLRHWEEIFRVMDRLGWLPVAEFTVEANPATLSADKARLLREGGVNRISLGVQSLDPRLLERLGRIHTPQQVFRTWDTLRRAGFDNLNLDLMFGIPGQTMASWEATLTEALALGSEHLSCYEVIYEEDTPLFAQLRAGAFSVDEDLVCAQYDRLLERAAEAGLFQYEVANFARERRAPEPPPACLEGEFPAFACRHNINYWRAGDFHGLGPSATAYVRGVRTRNVSDTRAWCEAIEQGRSPVVYREALSPLARAGEAAAFGLRVVAGWPYEEFRRRTGFDLRVEWASELIELERRGWGVCEPDRFRLTRVGLRFADAAAEMMLRPECDAGGGGVAVETAAVVRPAWGVAP</sequence>
<name>A0A6M1RZ37_9BACT</name>
<gene>
    <name evidence="12" type="primary">hemW</name>
    <name evidence="12" type="ORF">G4L39_11555</name>
</gene>
<accession>A0A6M1RZ37</accession>
<dbReference type="GO" id="GO:0005737">
    <property type="term" value="C:cytoplasm"/>
    <property type="evidence" value="ECO:0007669"/>
    <property type="project" value="UniProtKB-SubCell"/>
</dbReference>
<evidence type="ECO:0000313" key="13">
    <source>
        <dbReference type="Proteomes" id="UP000477311"/>
    </source>
</evidence>
<dbReference type="SMART" id="SM00729">
    <property type="entry name" value="Elp3"/>
    <property type="match status" value="1"/>
</dbReference>
<dbReference type="SUPFAM" id="SSF102114">
    <property type="entry name" value="Radical SAM enzymes"/>
    <property type="match status" value="1"/>
</dbReference>
<dbReference type="Pfam" id="PF04055">
    <property type="entry name" value="Radical_SAM"/>
    <property type="match status" value="1"/>
</dbReference>
<evidence type="ECO:0000256" key="1">
    <source>
        <dbReference type="ARBA" id="ARBA00001966"/>
    </source>
</evidence>
<dbReference type="GO" id="GO:0046872">
    <property type="term" value="F:metal ion binding"/>
    <property type="evidence" value="ECO:0007669"/>
    <property type="project" value="UniProtKB-UniRule"/>
</dbReference>
<evidence type="ECO:0000256" key="9">
    <source>
        <dbReference type="ARBA" id="ARBA00023186"/>
    </source>
</evidence>
<dbReference type="PANTHER" id="PTHR13932:SF5">
    <property type="entry name" value="RADICAL S-ADENOSYL METHIONINE DOMAIN-CONTAINING PROTEIN 1, MITOCHONDRIAL"/>
    <property type="match status" value="1"/>
</dbReference>
<comment type="function">
    <text evidence="10">Probably acts as a heme chaperone, transferring heme to an unknown acceptor. Binds one molecule of heme per monomer, possibly covalently. Binds 1 [4Fe-4S] cluster. The cluster is coordinated with 3 cysteines and an exchangeable S-adenosyl-L-methionine.</text>
</comment>
<keyword evidence="7 10" id="KW-0408">Iron</keyword>
<dbReference type="InterPro" id="IPR058240">
    <property type="entry name" value="rSAM_sf"/>
</dbReference>
<keyword evidence="5 10" id="KW-0949">S-adenosyl-L-methionine</keyword>
<dbReference type="Gene3D" id="3.20.20.70">
    <property type="entry name" value="Aldolase class I"/>
    <property type="match status" value="1"/>
</dbReference>
<evidence type="ECO:0000256" key="10">
    <source>
        <dbReference type="RuleBase" id="RU364116"/>
    </source>
</evidence>
<keyword evidence="13" id="KW-1185">Reference proteome</keyword>
<dbReference type="InterPro" id="IPR034505">
    <property type="entry name" value="Coproporphyrinogen-III_oxidase"/>
</dbReference>
<evidence type="ECO:0000256" key="4">
    <source>
        <dbReference type="ARBA" id="ARBA00022617"/>
    </source>
</evidence>
<feature type="domain" description="Radical SAM core" evidence="11">
    <location>
        <begin position="1"/>
        <end position="231"/>
    </location>
</feature>
<dbReference type="PROSITE" id="PS51918">
    <property type="entry name" value="RADICAL_SAM"/>
    <property type="match status" value="1"/>
</dbReference>
<dbReference type="SFLD" id="SFLDF00562">
    <property type="entry name" value="HemN-like__clustered_with_heat"/>
    <property type="match status" value="1"/>
</dbReference>
<keyword evidence="10" id="KW-0004">4Fe-4S</keyword>
<dbReference type="AlphaFoldDB" id="A0A6M1RZ37"/>
<comment type="subcellular location">
    <subcellularLocation>
        <location evidence="10">Cytoplasm</location>
    </subcellularLocation>
</comment>
<proteinExistence type="inferred from homology"/>
<evidence type="ECO:0000256" key="5">
    <source>
        <dbReference type="ARBA" id="ARBA00022691"/>
    </source>
</evidence>
<organism evidence="12 13">
    <name type="scientific">Limisphaera ngatamarikiensis</name>
    <dbReference type="NCBI Taxonomy" id="1324935"/>
    <lineage>
        <taxon>Bacteria</taxon>
        <taxon>Pseudomonadati</taxon>
        <taxon>Verrucomicrobiota</taxon>
        <taxon>Verrucomicrobiia</taxon>
        <taxon>Limisphaerales</taxon>
        <taxon>Limisphaeraceae</taxon>
        <taxon>Limisphaera</taxon>
    </lineage>
</organism>
<evidence type="ECO:0000256" key="3">
    <source>
        <dbReference type="ARBA" id="ARBA00017228"/>
    </source>
</evidence>
<evidence type="ECO:0000256" key="7">
    <source>
        <dbReference type="ARBA" id="ARBA00023004"/>
    </source>
</evidence>
<dbReference type="SFLD" id="SFLDG01082">
    <property type="entry name" value="B12-binding_domain_containing"/>
    <property type="match status" value="1"/>
</dbReference>
<dbReference type="SFLD" id="SFLDG01065">
    <property type="entry name" value="anaerobic_coproporphyrinogen-I"/>
    <property type="match status" value="1"/>
</dbReference>
<comment type="similarity">
    <text evidence="2">Belongs to the anaerobic coproporphyrinogen-III oxidase family. HemW subfamily.</text>
</comment>
<dbReference type="GO" id="GO:0004109">
    <property type="term" value="F:coproporphyrinogen oxidase activity"/>
    <property type="evidence" value="ECO:0007669"/>
    <property type="project" value="InterPro"/>
</dbReference>
<dbReference type="SFLD" id="SFLDS00029">
    <property type="entry name" value="Radical_SAM"/>
    <property type="match status" value="1"/>
</dbReference>
<dbReference type="InterPro" id="IPR004559">
    <property type="entry name" value="HemW-like"/>
</dbReference>
<dbReference type="InterPro" id="IPR013785">
    <property type="entry name" value="Aldolase_TIM"/>
</dbReference>
<protein>
    <recommendedName>
        <fullName evidence="3 10">Heme chaperone HemW</fullName>
    </recommendedName>
</protein>
<dbReference type="InterPro" id="IPR007197">
    <property type="entry name" value="rSAM"/>
</dbReference>
<keyword evidence="10" id="KW-0963">Cytoplasm</keyword>
<evidence type="ECO:0000313" key="12">
    <source>
        <dbReference type="EMBL" id="NGO40022.1"/>
    </source>
</evidence>
<evidence type="ECO:0000256" key="2">
    <source>
        <dbReference type="ARBA" id="ARBA00006100"/>
    </source>
</evidence>
<dbReference type="NCBIfam" id="TIGR00539">
    <property type="entry name" value="hemN_rel"/>
    <property type="match status" value="1"/>
</dbReference>
<dbReference type="GO" id="GO:0006779">
    <property type="term" value="P:porphyrin-containing compound biosynthetic process"/>
    <property type="evidence" value="ECO:0007669"/>
    <property type="project" value="InterPro"/>
</dbReference>
<evidence type="ECO:0000256" key="8">
    <source>
        <dbReference type="ARBA" id="ARBA00023014"/>
    </source>
</evidence>
<keyword evidence="4 10" id="KW-0349">Heme</keyword>
<dbReference type="GO" id="GO:0051539">
    <property type="term" value="F:4 iron, 4 sulfur cluster binding"/>
    <property type="evidence" value="ECO:0007669"/>
    <property type="project" value="UniProtKB-UniRule"/>
</dbReference>
<dbReference type="RefSeq" id="WP_165108340.1">
    <property type="nucleotide sequence ID" value="NZ_JAAKYA010000078.1"/>
</dbReference>
<dbReference type="Proteomes" id="UP000477311">
    <property type="component" value="Unassembled WGS sequence"/>
</dbReference>
<dbReference type="PANTHER" id="PTHR13932">
    <property type="entry name" value="COPROPORPHYRINIGEN III OXIDASE"/>
    <property type="match status" value="1"/>
</dbReference>
<comment type="cofactor">
    <cofactor evidence="1">
        <name>[4Fe-4S] cluster</name>
        <dbReference type="ChEBI" id="CHEBI:49883"/>
    </cofactor>
</comment>
<evidence type="ECO:0000256" key="6">
    <source>
        <dbReference type="ARBA" id="ARBA00022723"/>
    </source>
</evidence>
<keyword evidence="9 10" id="KW-0143">Chaperone</keyword>
<dbReference type="InterPro" id="IPR006638">
    <property type="entry name" value="Elp3/MiaA/NifB-like_rSAM"/>
</dbReference>